<dbReference type="InterPro" id="IPR013083">
    <property type="entry name" value="Znf_RING/FYVE/PHD"/>
</dbReference>
<evidence type="ECO:0000259" key="3">
    <source>
        <dbReference type="PROSITE" id="PS50089"/>
    </source>
</evidence>
<feature type="region of interest" description="Disordered" evidence="2">
    <location>
        <begin position="340"/>
        <end position="361"/>
    </location>
</feature>
<dbReference type="PROSITE" id="PS50089">
    <property type="entry name" value="ZF_RING_2"/>
    <property type="match status" value="1"/>
</dbReference>
<proteinExistence type="predicted"/>
<evidence type="ECO:0000256" key="1">
    <source>
        <dbReference type="PROSITE-ProRule" id="PRU00175"/>
    </source>
</evidence>
<dbReference type="SMART" id="SM00184">
    <property type="entry name" value="RING"/>
    <property type="match status" value="1"/>
</dbReference>
<feature type="region of interest" description="Disordered" evidence="2">
    <location>
        <begin position="271"/>
        <end position="313"/>
    </location>
</feature>
<dbReference type="STRING" id="2020962.A0A2N1JA02"/>
<keyword evidence="5" id="KW-1185">Reference proteome</keyword>
<name>A0A2N1JA02_9BASI</name>
<feature type="compositionally biased region" description="Polar residues" evidence="2">
    <location>
        <begin position="115"/>
        <end position="130"/>
    </location>
</feature>
<dbReference type="OrthoDB" id="8062037at2759"/>
<dbReference type="CDD" id="cd16454">
    <property type="entry name" value="RING-H2_PA-TM-RING"/>
    <property type="match status" value="1"/>
</dbReference>
<dbReference type="Proteomes" id="UP000232875">
    <property type="component" value="Unassembled WGS sequence"/>
</dbReference>
<keyword evidence="1" id="KW-0862">Zinc</keyword>
<dbReference type="PANTHER" id="PTHR45676">
    <property type="entry name" value="RING-H2 FINGER PROTEIN ATL51-RELATED"/>
    <property type="match status" value="1"/>
</dbReference>
<feature type="region of interest" description="Disordered" evidence="2">
    <location>
        <begin position="1"/>
        <end position="131"/>
    </location>
</feature>
<dbReference type="AlphaFoldDB" id="A0A2N1JA02"/>
<evidence type="ECO:0000313" key="5">
    <source>
        <dbReference type="Proteomes" id="UP000232875"/>
    </source>
</evidence>
<protein>
    <recommendedName>
        <fullName evidence="3">RING-type domain-containing protein</fullName>
    </recommendedName>
</protein>
<dbReference type="InterPro" id="IPR001841">
    <property type="entry name" value="Znf_RING"/>
</dbReference>
<feature type="region of interest" description="Disordered" evidence="2">
    <location>
        <begin position="379"/>
        <end position="404"/>
    </location>
</feature>
<feature type="region of interest" description="Disordered" evidence="2">
    <location>
        <begin position="553"/>
        <end position="583"/>
    </location>
</feature>
<evidence type="ECO:0000256" key="2">
    <source>
        <dbReference type="SAM" id="MobiDB-lite"/>
    </source>
</evidence>
<dbReference type="Pfam" id="PF13639">
    <property type="entry name" value="zf-RING_2"/>
    <property type="match status" value="1"/>
</dbReference>
<feature type="compositionally biased region" description="Low complexity" evidence="2">
    <location>
        <begin position="387"/>
        <end position="400"/>
    </location>
</feature>
<dbReference type="GO" id="GO:0008270">
    <property type="term" value="F:zinc ion binding"/>
    <property type="evidence" value="ECO:0007669"/>
    <property type="project" value="UniProtKB-KW"/>
</dbReference>
<evidence type="ECO:0000313" key="4">
    <source>
        <dbReference type="EMBL" id="PKI83386.1"/>
    </source>
</evidence>
<keyword evidence="1" id="KW-0863">Zinc-finger</keyword>
<feature type="compositionally biased region" description="Polar residues" evidence="2">
    <location>
        <begin position="287"/>
        <end position="300"/>
    </location>
</feature>
<organism evidence="4 5">
    <name type="scientific">Malassezia vespertilionis</name>
    <dbReference type="NCBI Taxonomy" id="2020962"/>
    <lineage>
        <taxon>Eukaryota</taxon>
        <taxon>Fungi</taxon>
        <taxon>Dikarya</taxon>
        <taxon>Basidiomycota</taxon>
        <taxon>Ustilaginomycotina</taxon>
        <taxon>Malasseziomycetes</taxon>
        <taxon>Malasseziales</taxon>
        <taxon>Malasseziaceae</taxon>
        <taxon>Malassezia</taxon>
    </lineage>
</organism>
<feature type="region of interest" description="Disordered" evidence="2">
    <location>
        <begin position="482"/>
        <end position="508"/>
    </location>
</feature>
<feature type="compositionally biased region" description="Polar residues" evidence="2">
    <location>
        <begin position="271"/>
        <end position="280"/>
    </location>
</feature>
<feature type="domain" description="RING-type" evidence="3">
    <location>
        <begin position="676"/>
        <end position="718"/>
    </location>
</feature>
<accession>A0A2N1JA02</accession>
<feature type="region of interest" description="Disordered" evidence="2">
    <location>
        <begin position="158"/>
        <end position="203"/>
    </location>
</feature>
<keyword evidence="1" id="KW-0479">Metal-binding</keyword>
<feature type="compositionally biased region" description="Polar residues" evidence="2">
    <location>
        <begin position="567"/>
        <end position="583"/>
    </location>
</feature>
<gene>
    <name evidence="4" type="ORF">MVES_002354</name>
</gene>
<dbReference type="FunFam" id="3.30.40.10:FF:000728">
    <property type="entry name" value="Unplaced genomic scaffold supercont1.4, whole genome shotgun sequence"/>
    <property type="match status" value="1"/>
</dbReference>
<dbReference type="Gene3D" id="3.30.40.10">
    <property type="entry name" value="Zinc/RING finger domain, C3HC4 (zinc finger)"/>
    <property type="match status" value="1"/>
</dbReference>
<dbReference type="PANTHER" id="PTHR45676:SF41">
    <property type="entry name" value="RING-H2 FINGER PROTEIN ATL66"/>
    <property type="match status" value="1"/>
</dbReference>
<reference evidence="4 5" key="1">
    <citation type="submission" date="2017-10" db="EMBL/GenBank/DDBJ databases">
        <title>A novel species of cold-tolerant Malassezia isolated from bats.</title>
        <authorList>
            <person name="Lorch J.M."/>
            <person name="Palmer J.M."/>
            <person name="Vanderwolf K.J."/>
            <person name="Schmidt K.Z."/>
            <person name="Verant M.L."/>
            <person name="Weller T.J."/>
            <person name="Blehert D.S."/>
        </authorList>
    </citation>
    <scope>NUCLEOTIDE SEQUENCE [LARGE SCALE GENOMIC DNA]</scope>
    <source>
        <strain evidence="4 5">NWHC:44797-103</strain>
    </source>
</reference>
<dbReference type="EMBL" id="KZ454991">
    <property type="protein sequence ID" value="PKI83386.1"/>
    <property type="molecule type" value="Genomic_DNA"/>
</dbReference>
<dbReference type="SUPFAM" id="SSF57850">
    <property type="entry name" value="RING/U-box"/>
    <property type="match status" value="1"/>
</dbReference>
<feature type="compositionally biased region" description="Basic and acidic residues" evidence="2">
    <location>
        <begin position="14"/>
        <end position="38"/>
    </location>
</feature>
<sequence length="725" mass="78307">MGSAQSRSAREHRRARDEQQEPVEAETRTGLRRGRDDAPNSPTQSDLESSRRRRRLSLGRVLGVHGNERGEAPTGSTSFRAPIPRAVPIGSRVQSGWGRSGAYVRAATQPPEQDMAQTDDTTHVSQSEVPETSLDPLHAERRETIQMIERVLGRRIEPILPPNAQPRERSISLPDTGQDMLPETEAPSSPHPRLNSRSLRGTFPHFEQMGPRRVRRPSNLGQNAPFRSSSALGTLLSEVIGASRAARHGAAGAPLSGTSVIVQGALVARTTPSAGASTEQTSHEAQTDPVANSDATQAAPGTQGMPGVNSPPHVASLEEQAEMLGRIIRIATAATAASLVNNTSPPPEAAQEAPPNNSGLRSELLGRLVSFSNRVRSTFNSQEARNEPQFAEEQAQQPSETEAMSTISRLMREALRTTIPSDRSSTPPETMPAEPLLRASILDMLEHARQGQALTEGDPGTFERFLHDLIVDLNAAVPCINHDAVPGTDEPTEPREDETGAEASTRIRREGDLSCGQLSFFRLHRFDPAVGSPLIPCVLVGVRSLRADERLVGSDDPMLGRPAQPSAPGNDTNAASPDAGNTHTMQANAGTSRFVLFVSGGRYQEDHPLLTSQPRDAGRDLMFMMELLGTMAAMSAKPRTATASDIARSGLARVRANELAALRDEGKVTENTSEKCLVCLEDWEAEDDCRILSCQHVFHAECVDKWLEESSNSCPLCRSQAVAMQ</sequence>